<dbReference type="AlphaFoldDB" id="A0AAJ0B0R6"/>
<keyword evidence="1" id="KW-0175">Coiled coil</keyword>
<evidence type="ECO:0000313" key="4">
    <source>
        <dbReference type="Proteomes" id="UP001239445"/>
    </source>
</evidence>
<feature type="compositionally biased region" description="Polar residues" evidence="2">
    <location>
        <begin position="28"/>
        <end position="37"/>
    </location>
</feature>
<evidence type="ECO:0000313" key="3">
    <source>
        <dbReference type="EMBL" id="KAK1749551.1"/>
    </source>
</evidence>
<name>A0AAJ0B0R6_9PEZI</name>
<dbReference type="EMBL" id="MU839856">
    <property type="protein sequence ID" value="KAK1749551.1"/>
    <property type="molecule type" value="Genomic_DNA"/>
</dbReference>
<organism evidence="3 4">
    <name type="scientific">Echria macrotheca</name>
    <dbReference type="NCBI Taxonomy" id="438768"/>
    <lineage>
        <taxon>Eukaryota</taxon>
        <taxon>Fungi</taxon>
        <taxon>Dikarya</taxon>
        <taxon>Ascomycota</taxon>
        <taxon>Pezizomycotina</taxon>
        <taxon>Sordariomycetes</taxon>
        <taxon>Sordariomycetidae</taxon>
        <taxon>Sordariales</taxon>
        <taxon>Schizotheciaceae</taxon>
        <taxon>Echria</taxon>
    </lineage>
</organism>
<proteinExistence type="predicted"/>
<protein>
    <submittedName>
        <fullName evidence="3">Uncharacterized protein</fullName>
    </submittedName>
</protein>
<gene>
    <name evidence="3" type="ORF">QBC47DRAFT_407907</name>
</gene>
<feature type="coiled-coil region" evidence="1">
    <location>
        <begin position="246"/>
        <end position="315"/>
    </location>
</feature>
<sequence>MTPNQILNDSRVRGRPLLTVIPDAAFPPSSQGPSTNPGPVCQDSRPRIDHEEELRLKIQNEKARNAALLKEISGLKADRFRVAAERDDLAERLAQTEEQYGQQVKATLDKATQTEPGKNMLKFLSPDDGLSAPRHFWDGYPNLAEAVNPSKDVLDLDSTPDSNPVDIPIYPAWYNRPAIRQHASVWPYSAETVQFEAVKRVHSVAGVIVDQEKTDTRPTPSAGPRYDTNRPFHPGETSSRAREPTVEALQEKVKQLTKATANVEMVADEQYRCASDLAEKEAGLRHVVAGLSKENRRLTELVENLEGRLRRNNQAWVEMLFRRLQTELGNPRVIAVDHRSHRSQGLELEVDLMVRAPLHSVSSACLVHLATPFTHSKRYTDCWAGMFHDSLQILLDEAANLNHSRVDVGLTQTKGSTSSPADDVKVSDSTYKRIPLDQDNLKCFSEAFAESLAEEHGGSSSCVLSHQKLITCIAYIERPKTRDKMQRPRRNMQPSRSVLCLVYAIVDPEQIGPVLASASSLAPFTSDGAKWQVVEKLLNAFGSGMQLTLQALKSVDRRPLVGFCPLSTSPCDGDWKDLVSLLQRVGRE</sequence>
<reference evidence="3" key="1">
    <citation type="submission" date="2023-06" db="EMBL/GenBank/DDBJ databases">
        <title>Genome-scale phylogeny and comparative genomics of the fungal order Sordariales.</title>
        <authorList>
            <consortium name="Lawrence Berkeley National Laboratory"/>
            <person name="Hensen N."/>
            <person name="Bonometti L."/>
            <person name="Westerberg I."/>
            <person name="Brannstrom I.O."/>
            <person name="Guillou S."/>
            <person name="Cros-Aarteil S."/>
            <person name="Calhoun S."/>
            <person name="Haridas S."/>
            <person name="Kuo A."/>
            <person name="Mondo S."/>
            <person name="Pangilinan J."/>
            <person name="Riley R."/>
            <person name="Labutti K."/>
            <person name="Andreopoulos B."/>
            <person name="Lipzen A."/>
            <person name="Chen C."/>
            <person name="Yanf M."/>
            <person name="Daum C."/>
            <person name="Ng V."/>
            <person name="Clum A."/>
            <person name="Steindorff A."/>
            <person name="Ohm R."/>
            <person name="Martin F."/>
            <person name="Silar P."/>
            <person name="Natvig D."/>
            <person name="Lalanne C."/>
            <person name="Gautier V."/>
            <person name="Ament-Velasquez S.L."/>
            <person name="Kruys A."/>
            <person name="Hutchinson M.I."/>
            <person name="Powell A.J."/>
            <person name="Barry K."/>
            <person name="Miller A.N."/>
            <person name="Grigoriev I.V."/>
            <person name="Debuchy R."/>
            <person name="Gladieux P."/>
            <person name="Thoren M.H."/>
            <person name="Johannesson H."/>
        </authorList>
    </citation>
    <scope>NUCLEOTIDE SEQUENCE</scope>
    <source>
        <strain evidence="3">PSN4</strain>
    </source>
</reference>
<accession>A0AAJ0B0R6</accession>
<feature type="coiled-coil region" evidence="1">
    <location>
        <begin position="51"/>
        <end position="78"/>
    </location>
</feature>
<comment type="caution">
    <text evidence="3">The sequence shown here is derived from an EMBL/GenBank/DDBJ whole genome shotgun (WGS) entry which is preliminary data.</text>
</comment>
<feature type="region of interest" description="Disordered" evidence="2">
    <location>
        <begin position="213"/>
        <end position="244"/>
    </location>
</feature>
<keyword evidence="4" id="KW-1185">Reference proteome</keyword>
<evidence type="ECO:0000256" key="1">
    <source>
        <dbReference type="SAM" id="Coils"/>
    </source>
</evidence>
<dbReference type="Proteomes" id="UP001239445">
    <property type="component" value="Unassembled WGS sequence"/>
</dbReference>
<feature type="region of interest" description="Disordered" evidence="2">
    <location>
        <begin position="23"/>
        <end position="45"/>
    </location>
</feature>
<evidence type="ECO:0000256" key="2">
    <source>
        <dbReference type="SAM" id="MobiDB-lite"/>
    </source>
</evidence>